<dbReference type="EMBL" id="JAJEPX010000007">
    <property type="protein sequence ID" value="MCC2176257.1"/>
    <property type="molecule type" value="Genomic_DNA"/>
</dbReference>
<accession>A0AAW4VXP4</accession>
<feature type="transmembrane region" description="Helical" evidence="1">
    <location>
        <begin position="132"/>
        <end position="153"/>
    </location>
</feature>
<feature type="transmembrane region" description="Helical" evidence="1">
    <location>
        <begin position="56"/>
        <end position="85"/>
    </location>
</feature>
<reference evidence="2 3" key="1">
    <citation type="submission" date="2021-10" db="EMBL/GenBank/DDBJ databases">
        <title>Anaerobic single-cell dispensing facilitates the cultivation of human gut bacteria.</title>
        <authorList>
            <person name="Afrizal A."/>
        </authorList>
    </citation>
    <scope>NUCLEOTIDE SEQUENCE [LARGE SCALE GENOMIC DNA]</scope>
    <source>
        <strain evidence="2 3">CLA-AA-H270</strain>
    </source>
</reference>
<dbReference type="RefSeq" id="WP_110435121.1">
    <property type="nucleotide sequence ID" value="NZ_DBEZDI010000047.1"/>
</dbReference>
<evidence type="ECO:0000313" key="2">
    <source>
        <dbReference type="EMBL" id="MCC2176257.1"/>
    </source>
</evidence>
<dbReference type="Proteomes" id="UP001298753">
    <property type="component" value="Unassembled WGS sequence"/>
</dbReference>
<protein>
    <recommendedName>
        <fullName evidence="4">DUF308 domain-containing protein</fullName>
    </recommendedName>
</protein>
<gene>
    <name evidence="2" type="ORF">LKD22_03810</name>
</gene>
<dbReference type="AlphaFoldDB" id="A0AAW4VXP4"/>
<keyword evidence="1" id="KW-0472">Membrane</keyword>
<evidence type="ECO:0008006" key="4">
    <source>
        <dbReference type="Google" id="ProtNLM"/>
    </source>
</evidence>
<comment type="caution">
    <text evidence="2">The sequence shown here is derived from an EMBL/GenBank/DDBJ whole genome shotgun (WGS) entry which is preliminary data.</text>
</comment>
<sequence length="168" mass="17927">MSTREIARGGLLAAAATAWLYFGGVMPQIGPAACLIAGAASAIPLLRRANIKTAGLLYLVTSVLGLLLTPRKLIAAAYVLLFGLYPIVKYLIECRLPVFTQLSGKLAYFNIVLVLAAVLVSCGLFPQVQMPGIFRLAGLWIAANIGFIVYDIGLSKVIALLRRTLPPE</sequence>
<evidence type="ECO:0000313" key="3">
    <source>
        <dbReference type="Proteomes" id="UP001298753"/>
    </source>
</evidence>
<keyword evidence="1" id="KW-0812">Transmembrane</keyword>
<keyword evidence="1" id="KW-1133">Transmembrane helix</keyword>
<evidence type="ECO:0000256" key="1">
    <source>
        <dbReference type="SAM" id="Phobius"/>
    </source>
</evidence>
<dbReference type="GeneID" id="98659539"/>
<organism evidence="2 3">
    <name type="scientific">Agathobaculum butyriciproducens</name>
    <dbReference type="NCBI Taxonomy" id="1628085"/>
    <lineage>
        <taxon>Bacteria</taxon>
        <taxon>Bacillati</taxon>
        <taxon>Bacillota</taxon>
        <taxon>Clostridia</taxon>
        <taxon>Eubacteriales</taxon>
        <taxon>Butyricicoccaceae</taxon>
        <taxon>Agathobaculum</taxon>
    </lineage>
</organism>
<name>A0AAW4VXP4_9FIRM</name>
<feature type="transmembrane region" description="Helical" evidence="1">
    <location>
        <begin position="106"/>
        <end position="126"/>
    </location>
</feature>
<keyword evidence="3" id="KW-1185">Reference proteome</keyword>
<proteinExistence type="predicted"/>